<evidence type="ECO:0000259" key="1">
    <source>
        <dbReference type="Pfam" id="PF00425"/>
    </source>
</evidence>
<dbReference type="InterPro" id="IPR005801">
    <property type="entry name" value="ADC_synthase"/>
</dbReference>
<proteinExistence type="predicted"/>
<dbReference type="PANTHER" id="PTHR11236:SF50">
    <property type="entry name" value="AMINODEOXYCHORISMATE SYNTHASE COMPONENT 1"/>
    <property type="match status" value="1"/>
</dbReference>
<dbReference type="Proteomes" id="UP000027337">
    <property type="component" value="Unassembled WGS sequence"/>
</dbReference>
<dbReference type="EC" id="2.6.1.85" evidence="2"/>
<dbReference type="PRINTS" id="PR00095">
    <property type="entry name" value="ANTSNTHASEI"/>
</dbReference>
<dbReference type="Pfam" id="PF00425">
    <property type="entry name" value="Chorismate_bind"/>
    <property type="match status" value="1"/>
</dbReference>
<dbReference type="RefSeq" id="WP_037910831.1">
    <property type="nucleotide sequence ID" value="NZ_JEMU01000018.1"/>
</dbReference>
<evidence type="ECO:0000313" key="2">
    <source>
        <dbReference type="EMBL" id="KAJ01853.1"/>
    </source>
</evidence>
<evidence type="ECO:0000313" key="3">
    <source>
        <dbReference type="Proteomes" id="UP000027337"/>
    </source>
</evidence>
<dbReference type="InterPro" id="IPR005802">
    <property type="entry name" value="ADC_synth_comp_1"/>
</dbReference>
<dbReference type="InterPro" id="IPR019999">
    <property type="entry name" value="Anth_synth_I-like"/>
</dbReference>
<dbReference type="STRING" id="83219.PM02_17165"/>
<accession>A0A061SQD4</accession>
<keyword evidence="2" id="KW-0032">Aminotransferase</keyword>
<reference evidence="2 3" key="1">
    <citation type="journal article" date="2014" name="Genome Announc.">
        <title>Draft Genome Sequences of Two Isolates of the Roseobacter Group, Sulfitobacter sp. Strains 3SOLIMAR09 and 1FIGIMAR09, from Harbors of Mallorca Island (Mediterranean Sea).</title>
        <authorList>
            <person name="Mas-Llado M."/>
            <person name="Pina-Villalonga J.M."/>
            <person name="Brunet-Galmes I."/>
            <person name="Nogales B."/>
            <person name="Bosch R."/>
        </authorList>
    </citation>
    <scope>NUCLEOTIDE SEQUENCE [LARGE SCALE GENOMIC DNA]</scope>
    <source>
        <strain evidence="2 3">1FIGIMAR09</strain>
    </source>
</reference>
<protein>
    <submittedName>
        <fullName evidence="2">Aminodeoxychorismate synthase</fullName>
        <ecNumber evidence="2">2.6.1.85</ecNumber>
    </submittedName>
</protein>
<dbReference type="Gene3D" id="3.60.120.10">
    <property type="entry name" value="Anthranilate synthase"/>
    <property type="match status" value="1"/>
</dbReference>
<dbReference type="eggNOG" id="COG0147">
    <property type="taxonomic scope" value="Bacteria"/>
</dbReference>
<sequence>MLTATVLFDRGPLGSGSLFRDPEYIIEAWQPDEIAPALQAMEAAQQAGKWLAGTASYELGYALTPDIFRDHRAPGDEPLLRFGVFDQVVPPTEVPADNAARLGTFTPEWCFETYKEAFDTVHDFLKSGDIYQANLTFPITATYEGCLRRLYERLRQKQSVPYGAFVDLGPTKLLCRSPELFFSLSADGQLRARPMKGTIKRSADPLEDAALRAQLAGSEKDQAENLMITDLLRNDFARIAQIGSVQVPSLFEIESYATVHQMISEVTATIKPNCGLSDILLALFPCGSITGAPKIRAMQILARLETAPRDAYCGMIGWIAPDGAMEFNVAIRTLICGPTGQARLNVGGGVVYDSNAQSEYDEALLKSAFAQL</sequence>
<dbReference type="GO" id="GO:0046820">
    <property type="term" value="F:4-amino-4-deoxychorismate synthase activity"/>
    <property type="evidence" value="ECO:0007669"/>
    <property type="project" value="UniProtKB-EC"/>
</dbReference>
<keyword evidence="3" id="KW-1185">Reference proteome</keyword>
<dbReference type="AlphaFoldDB" id="A0A061SQD4"/>
<name>A0A061SQD4_9RHOB</name>
<dbReference type="EMBL" id="JEMU01000018">
    <property type="protein sequence ID" value="KAJ01853.1"/>
    <property type="molecule type" value="Genomic_DNA"/>
</dbReference>
<dbReference type="InterPro" id="IPR015890">
    <property type="entry name" value="Chorismate_C"/>
</dbReference>
<dbReference type="PANTHER" id="PTHR11236">
    <property type="entry name" value="AMINOBENZOATE/ANTHRANILATE SYNTHASE"/>
    <property type="match status" value="1"/>
</dbReference>
<dbReference type="SUPFAM" id="SSF56322">
    <property type="entry name" value="ADC synthase"/>
    <property type="match status" value="1"/>
</dbReference>
<keyword evidence="2" id="KW-0808">Transferase</keyword>
<dbReference type="GO" id="GO:0000162">
    <property type="term" value="P:L-tryptophan biosynthetic process"/>
    <property type="evidence" value="ECO:0007669"/>
    <property type="project" value="TreeGrafter"/>
</dbReference>
<dbReference type="NCBIfam" id="TIGR00553">
    <property type="entry name" value="pabB"/>
    <property type="match status" value="1"/>
</dbReference>
<comment type="caution">
    <text evidence="2">The sequence shown here is derived from an EMBL/GenBank/DDBJ whole genome shotgun (WGS) entry which is preliminary data.</text>
</comment>
<gene>
    <name evidence="2" type="ORF">PM02_17165</name>
</gene>
<organism evidence="2 3">
    <name type="scientific">Sulfitobacter mediterraneus</name>
    <dbReference type="NCBI Taxonomy" id="83219"/>
    <lineage>
        <taxon>Bacteria</taxon>
        <taxon>Pseudomonadati</taxon>
        <taxon>Pseudomonadota</taxon>
        <taxon>Alphaproteobacteria</taxon>
        <taxon>Rhodobacterales</taxon>
        <taxon>Roseobacteraceae</taxon>
        <taxon>Sulfitobacter</taxon>
    </lineage>
</organism>
<dbReference type="NCBIfam" id="NF005698">
    <property type="entry name" value="PRK07508.1"/>
    <property type="match status" value="1"/>
</dbReference>
<dbReference type="GO" id="GO:0009396">
    <property type="term" value="P:folic acid-containing compound biosynthetic process"/>
    <property type="evidence" value="ECO:0007669"/>
    <property type="project" value="InterPro"/>
</dbReference>
<feature type="domain" description="Chorismate-utilising enzyme C-terminal" evidence="1">
    <location>
        <begin position="112"/>
        <end position="366"/>
    </location>
</feature>